<evidence type="ECO:0000313" key="1">
    <source>
        <dbReference type="EMBL" id="MZJ40017.1"/>
    </source>
</evidence>
<comment type="caution">
    <text evidence="1">The sequence shown here is derived from an EMBL/GenBank/DDBJ whole genome shotgun (WGS) entry which is preliminary data.</text>
</comment>
<dbReference type="AlphaFoldDB" id="A0A6N9JJW7"/>
<sequence>MRTDDVRERANAGVERRTKAVSVFPSVESLVGLVGAVCLDQSDALPYAQNLMDVRSLRKGYESPGLPAAGEGAVGRAPTLVGVAFMDKLGKVA</sequence>
<dbReference type="Proteomes" id="UP000469380">
    <property type="component" value="Unassembled WGS sequence"/>
</dbReference>
<proteinExistence type="predicted"/>
<organism evidence="1 2">
    <name type="scientific">Collinsella aerofaciens</name>
    <dbReference type="NCBI Taxonomy" id="74426"/>
    <lineage>
        <taxon>Bacteria</taxon>
        <taxon>Bacillati</taxon>
        <taxon>Actinomycetota</taxon>
        <taxon>Coriobacteriia</taxon>
        <taxon>Coriobacteriales</taxon>
        <taxon>Coriobacteriaceae</taxon>
        <taxon>Collinsella</taxon>
    </lineage>
</organism>
<accession>A0A6N9JJW7</accession>
<evidence type="ECO:0000313" key="2">
    <source>
        <dbReference type="Proteomes" id="UP000469380"/>
    </source>
</evidence>
<gene>
    <name evidence="1" type="ORF">GT464_08705</name>
</gene>
<reference evidence="1 2" key="1">
    <citation type="journal article" date="2019" name="Nat. Med.">
        <title>A library of human gut bacterial isolates paired with longitudinal multiomics data enables mechanistic microbiome research.</title>
        <authorList>
            <person name="Poyet M."/>
            <person name="Groussin M."/>
            <person name="Gibbons S.M."/>
            <person name="Avila-Pacheco J."/>
            <person name="Jiang X."/>
            <person name="Kearney S.M."/>
            <person name="Perrotta A.R."/>
            <person name="Berdy B."/>
            <person name="Zhao S."/>
            <person name="Lieberman T.D."/>
            <person name="Swanson P.K."/>
            <person name="Smith M."/>
            <person name="Roesemann S."/>
            <person name="Alexander J.E."/>
            <person name="Rich S.A."/>
            <person name="Livny J."/>
            <person name="Vlamakis H."/>
            <person name="Clish C."/>
            <person name="Bullock K."/>
            <person name="Deik A."/>
            <person name="Scott J."/>
            <person name="Pierce K.A."/>
            <person name="Xavier R.J."/>
            <person name="Alm E.J."/>
        </authorList>
    </citation>
    <scope>NUCLEOTIDE SEQUENCE [LARGE SCALE GENOMIC DNA]</scope>
    <source>
        <strain evidence="1 2">BIOML-A20</strain>
    </source>
</reference>
<dbReference type="EMBL" id="WWSR01000016">
    <property type="protein sequence ID" value="MZJ40017.1"/>
    <property type="molecule type" value="Genomic_DNA"/>
</dbReference>
<name>A0A6N9JJW7_9ACTN</name>
<protein>
    <submittedName>
        <fullName evidence="1">Uncharacterized protein</fullName>
    </submittedName>
</protein>